<feature type="transmembrane region" description="Helical" evidence="5">
    <location>
        <begin position="84"/>
        <end position="103"/>
    </location>
</feature>
<evidence type="ECO:0000256" key="5">
    <source>
        <dbReference type="SAM" id="Phobius"/>
    </source>
</evidence>
<feature type="transmembrane region" description="Helical" evidence="5">
    <location>
        <begin position="109"/>
        <end position="126"/>
    </location>
</feature>
<name>A0ABZ1Z4H4_9NOCA</name>
<protein>
    <submittedName>
        <fullName evidence="6">DoxX family protein</fullName>
    </submittedName>
</protein>
<proteinExistence type="predicted"/>
<sequence length="138" mass="14690">MTAENTAEVGAGPGRSLNISLWVLQGLLAAFFAFASATPKLIGESSAVEGFDLIGAGDWFRYFVGAVELAGAIGLVIPRLSGLAAIGLSLTMIGAAYTNAFVVDGYWPVYTPLILLVLFVFIAWGRRDETKWLFGRDA</sequence>
<gene>
    <name evidence="6" type="ORF">OG563_19705</name>
</gene>
<comment type="subcellular location">
    <subcellularLocation>
        <location evidence="1">Membrane</location>
        <topology evidence="1">Multi-pass membrane protein</topology>
    </subcellularLocation>
</comment>
<dbReference type="Pfam" id="PF13564">
    <property type="entry name" value="DoxX_2"/>
    <property type="match status" value="1"/>
</dbReference>
<keyword evidence="3 5" id="KW-1133">Transmembrane helix</keyword>
<dbReference type="InterPro" id="IPR032808">
    <property type="entry name" value="DoxX"/>
</dbReference>
<evidence type="ECO:0000256" key="4">
    <source>
        <dbReference type="ARBA" id="ARBA00023136"/>
    </source>
</evidence>
<evidence type="ECO:0000256" key="2">
    <source>
        <dbReference type="ARBA" id="ARBA00022692"/>
    </source>
</evidence>
<dbReference type="RefSeq" id="WP_329414991.1">
    <property type="nucleotide sequence ID" value="NZ_CP109441.1"/>
</dbReference>
<dbReference type="EMBL" id="CP109441">
    <property type="protein sequence ID" value="WUV50221.1"/>
    <property type="molecule type" value="Genomic_DNA"/>
</dbReference>
<feature type="transmembrane region" description="Helical" evidence="5">
    <location>
        <begin position="21"/>
        <end position="39"/>
    </location>
</feature>
<feature type="transmembrane region" description="Helical" evidence="5">
    <location>
        <begin position="59"/>
        <end position="77"/>
    </location>
</feature>
<dbReference type="Proteomes" id="UP001432062">
    <property type="component" value="Chromosome"/>
</dbReference>
<keyword evidence="4 5" id="KW-0472">Membrane</keyword>
<reference evidence="6" key="1">
    <citation type="submission" date="2022-10" db="EMBL/GenBank/DDBJ databases">
        <title>The complete genomes of actinobacterial strains from the NBC collection.</title>
        <authorList>
            <person name="Joergensen T.S."/>
            <person name="Alvarez Arevalo M."/>
            <person name="Sterndorff E.B."/>
            <person name="Faurdal D."/>
            <person name="Vuksanovic O."/>
            <person name="Mourched A.-S."/>
            <person name="Charusanti P."/>
            <person name="Shaw S."/>
            <person name="Blin K."/>
            <person name="Weber T."/>
        </authorList>
    </citation>
    <scope>NUCLEOTIDE SEQUENCE</scope>
    <source>
        <strain evidence="6">NBC_01482</strain>
    </source>
</reference>
<organism evidence="6 7">
    <name type="scientific">Nocardia vinacea</name>
    <dbReference type="NCBI Taxonomy" id="96468"/>
    <lineage>
        <taxon>Bacteria</taxon>
        <taxon>Bacillati</taxon>
        <taxon>Actinomycetota</taxon>
        <taxon>Actinomycetes</taxon>
        <taxon>Mycobacteriales</taxon>
        <taxon>Nocardiaceae</taxon>
        <taxon>Nocardia</taxon>
    </lineage>
</organism>
<evidence type="ECO:0000313" key="6">
    <source>
        <dbReference type="EMBL" id="WUV50221.1"/>
    </source>
</evidence>
<keyword evidence="2 5" id="KW-0812">Transmembrane</keyword>
<evidence type="ECO:0000256" key="1">
    <source>
        <dbReference type="ARBA" id="ARBA00004141"/>
    </source>
</evidence>
<accession>A0ABZ1Z4H4</accession>
<evidence type="ECO:0000256" key="3">
    <source>
        <dbReference type="ARBA" id="ARBA00022989"/>
    </source>
</evidence>
<keyword evidence="7" id="KW-1185">Reference proteome</keyword>
<evidence type="ECO:0000313" key="7">
    <source>
        <dbReference type="Proteomes" id="UP001432062"/>
    </source>
</evidence>